<evidence type="ECO:0000256" key="1">
    <source>
        <dbReference type="SAM" id="MobiDB-lite"/>
    </source>
</evidence>
<comment type="caution">
    <text evidence="2">The sequence shown here is derived from an EMBL/GenBank/DDBJ whole genome shotgun (WGS) entry which is preliminary data.</text>
</comment>
<organism evidence="2 3">
    <name type="scientific">Caerostris darwini</name>
    <dbReference type="NCBI Taxonomy" id="1538125"/>
    <lineage>
        <taxon>Eukaryota</taxon>
        <taxon>Metazoa</taxon>
        <taxon>Ecdysozoa</taxon>
        <taxon>Arthropoda</taxon>
        <taxon>Chelicerata</taxon>
        <taxon>Arachnida</taxon>
        <taxon>Araneae</taxon>
        <taxon>Araneomorphae</taxon>
        <taxon>Entelegynae</taxon>
        <taxon>Araneoidea</taxon>
        <taxon>Araneidae</taxon>
        <taxon>Caerostris</taxon>
    </lineage>
</organism>
<dbReference type="Proteomes" id="UP001054837">
    <property type="component" value="Unassembled WGS sequence"/>
</dbReference>
<gene>
    <name evidence="2" type="ORF">CDAR_186661</name>
</gene>
<feature type="region of interest" description="Disordered" evidence="1">
    <location>
        <begin position="1"/>
        <end position="30"/>
    </location>
</feature>
<feature type="non-terminal residue" evidence="2">
    <location>
        <position position="1"/>
    </location>
</feature>
<dbReference type="EMBL" id="BPLQ01005326">
    <property type="protein sequence ID" value="GIY14114.1"/>
    <property type="molecule type" value="Genomic_DNA"/>
</dbReference>
<name>A0AAV4QZA7_9ARAC</name>
<sequence>CVKTTINPSRRKAPETHLLPTSPTPAHLTQQHHFLKPDKATVNPPIKNGVRSPYLIVKRAKQNTSP</sequence>
<reference evidence="2 3" key="1">
    <citation type="submission" date="2021-06" db="EMBL/GenBank/DDBJ databases">
        <title>Caerostris darwini draft genome.</title>
        <authorList>
            <person name="Kono N."/>
            <person name="Arakawa K."/>
        </authorList>
    </citation>
    <scope>NUCLEOTIDE SEQUENCE [LARGE SCALE GENOMIC DNA]</scope>
</reference>
<keyword evidence="3" id="KW-1185">Reference proteome</keyword>
<evidence type="ECO:0000313" key="2">
    <source>
        <dbReference type="EMBL" id="GIY14114.1"/>
    </source>
</evidence>
<evidence type="ECO:0000313" key="3">
    <source>
        <dbReference type="Proteomes" id="UP001054837"/>
    </source>
</evidence>
<dbReference type="AlphaFoldDB" id="A0AAV4QZA7"/>
<proteinExistence type="predicted"/>
<protein>
    <submittedName>
        <fullName evidence="2">Uncharacterized protein</fullName>
    </submittedName>
</protein>
<accession>A0AAV4QZA7</accession>